<organism evidence="9 10">
    <name type="scientific">Artemia franciscana</name>
    <name type="common">Brine shrimp</name>
    <name type="synonym">Artemia sanfranciscana</name>
    <dbReference type="NCBI Taxonomy" id="6661"/>
    <lineage>
        <taxon>Eukaryota</taxon>
        <taxon>Metazoa</taxon>
        <taxon>Ecdysozoa</taxon>
        <taxon>Arthropoda</taxon>
        <taxon>Crustacea</taxon>
        <taxon>Branchiopoda</taxon>
        <taxon>Anostraca</taxon>
        <taxon>Artemiidae</taxon>
        <taxon>Artemia</taxon>
    </lineage>
</organism>
<evidence type="ECO:0000313" key="9">
    <source>
        <dbReference type="EMBL" id="KAK2723014.1"/>
    </source>
</evidence>
<evidence type="ECO:0000256" key="4">
    <source>
        <dbReference type="ARBA" id="ARBA00022603"/>
    </source>
</evidence>
<dbReference type="NCBIfam" id="TIGR00080">
    <property type="entry name" value="pimt"/>
    <property type="match status" value="1"/>
</dbReference>
<reference evidence="9" key="1">
    <citation type="submission" date="2023-07" db="EMBL/GenBank/DDBJ databases">
        <title>Chromosome-level genome assembly of Artemia franciscana.</title>
        <authorList>
            <person name="Jo E."/>
        </authorList>
    </citation>
    <scope>NUCLEOTIDE SEQUENCE</scope>
    <source>
        <tissue evidence="9">Whole body</tissue>
    </source>
</reference>
<protein>
    <recommendedName>
        <fullName evidence="8">Protein-L-isoaspartate O-methyltransferase</fullName>
        <ecNumber evidence="8">2.1.1.77</ecNumber>
    </recommendedName>
</protein>
<keyword evidence="4 8" id="KW-0489">Methyltransferase</keyword>
<dbReference type="PROSITE" id="PS01279">
    <property type="entry name" value="PCMT"/>
    <property type="match status" value="1"/>
</dbReference>
<dbReference type="GO" id="GO:0004719">
    <property type="term" value="F:protein-L-isoaspartate (D-aspartate) O-methyltransferase activity"/>
    <property type="evidence" value="ECO:0007669"/>
    <property type="project" value="UniProtKB-UniRule"/>
</dbReference>
<evidence type="ECO:0000256" key="1">
    <source>
        <dbReference type="ARBA" id="ARBA00004496"/>
    </source>
</evidence>
<dbReference type="GO" id="GO:0032259">
    <property type="term" value="P:methylation"/>
    <property type="evidence" value="ECO:0007669"/>
    <property type="project" value="UniProtKB-KW"/>
</dbReference>
<dbReference type="InterPro" id="IPR000682">
    <property type="entry name" value="PCMT"/>
</dbReference>
<sequence length="251" mass="27849">MFVSRRLSLVLSQANKRQKFPRMFFMTQSASNDELIDALKRQKVVKHEDVERAMRSVDRGFYCPSNAYFDAPESIGYGATISAPHMHAYALELLRDQLKPGAKVLDVGSGSGYLTMCFAKMVGPNGKVVGIDHIPALVNSSIENVRRDCPEYLENGLIKLVAGDGRKGFLEEAPYDAIHVGAAAEEGVPPELINQLVNRGRMVIPVARTRNRQDLQVIDKNEEGKIDKQKGVGVQFVPLCDKDSQLGIRYD</sequence>
<name>A0AA88LDZ9_ARTSF</name>
<comment type="catalytic activity">
    <reaction evidence="7">
        <text>[protein]-L-isoaspartate + S-adenosyl-L-methionine = [protein]-L-isoaspartate alpha-methyl ester + S-adenosyl-L-homocysteine</text>
        <dbReference type="Rhea" id="RHEA:12705"/>
        <dbReference type="Rhea" id="RHEA-COMP:12143"/>
        <dbReference type="Rhea" id="RHEA-COMP:12144"/>
        <dbReference type="ChEBI" id="CHEBI:57856"/>
        <dbReference type="ChEBI" id="CHEBI:59789"/>
        <dbReference type="ChEBI" id="CHEBI:90596"/>
        <dbReference type="ChEBI" id="CHEBI:90598"/>
        <dbReference type="EC" id="2.1.1.77"/>
    </reaction>
    <physiologicalReaction direction="left-to-right" evidence="7">
        <dbReference type="Rhea" id="RHEA:12706"/>
    </physiologicalReaction>
</comment>
<evidence type="ECO:0000256" key="6">
    <source>
        <dbReference type="ARBA" id="ARBA00022691"/>
    </source>
</evidence>
<gene>
    <name evidence="9" type="ORF">QYM36_003264</name>
</gene>
<evidence type="ECO:0000256" key="3">
    <source>
        <dbReference type="ARBA" id="ARBA00022490"/>
    </source>
</evidence>
<evidence type="ECO:0000256" key="7">
    <source>
        <dbReference type="ARBA" id="ARBA00035815"/>
    </source>
</evidence>
<dbReference type="GO" id="GO:0005737">
    <property type="term" value="C:cytoplasm"/>
    <property type="evidence" value="ECO:0007669"/>
    <property type="project" value="UniProtKB-SubCell"/>
</dbReference>
<dbReference type="PANTHER" id="PTHR11579:SF0">
    <property type="entry name" value="PROTEIN-L-ISOASPARTATE(D-ASPARTATE) O-METHYLTRANSFERASE"/>
    <property type="match status" value="1"/>
</dbReference>
<comment type="subcellular location">
    <subcellularLocation>
        <location evidence="1">Cytoplasm</location>
    </subcellularLocation>
</comment>
<dbReference type="PANTHER" id="PTHR11579">
    <property type="entry name" value="PROTEIN-L-ISOASPARTATE O-METHYLTRANSFERASE"/>
    <property type="match status" value="1"/>
</dbReference>
<dbReference type="FunFam" id="3.40.50.150:FF:000027">
    <property type="entry name" value="Protein-L-isoaspartate O-methyltransferase"/>
    <property type="match status" value="1"/>
</dbReference>
<keyword evidence="6 8" id="KW-0949">S-adenosyl-L-methionine</keyword>
<proteinExistence type="inferred from homology"/>
<comment type="similarity">
    <text evidence="2 8">Belongs to the methyltransferase superfamily. L-isoaspartyl/D-aspartyl protein methyltransferase family.</text>
</comment>
<keyword evidence="5 8" id="KW-0808">Transferase</keyword>
<keyword evidence="10" id="KW-1185">Reference proteome</keyword>
<dbReference type="Proteomes" id="UP001187531">
    <property type="component" value="Unassembled WGS sequence"/>
</dbReference>
<dbReference type="AlphaFoldDB" id="A0AA88LDZ9"/>
<evidence type="ECO:0000256" key="5">
    <source>
        <dbReference type="ARBA" id="ARBA00022679"/>
    </source>
</evidence>
<dbReference type="EMBL" id="JAVRJZ010000005">
    <property type="protein sequence ID" value="KAK2723014.1"/>
    <property type="molecule type" value="Genomic_DNA"/>
</dbReference>
<comment type="caution">
    <text evidence="9">The sequence shown here is derived from an EMBL/GenBank/DDBJ whole genome shotgun (WGS) entry which is preliminary data.</text>
</comment>
<dbReference type="Pfam" id="PF01135">
    <property type="entry name" value="PCMT"/>
    <property type="match status" value="1"/>
</dbReference>
<keyword evidence="3" id="KW-0963">Cytoplasm</keyword>
<dbReference type="Gene3D" id="3.40.50.150">
    <property type="entry name" value="Vaccinia Virus protein VP39"/>
    <property type="match status" value="1"/>
</dbReference>
<dbReference type="CDD" id="cd02440">
    <property type="entry name" value="AdoMet_MTases"/>
    <property type="match status" value="1"/>
</dbReference>
<evidence type="ECO:0000256" key="2">
    <source>
        <dbReference type="ARBA" id="ARBA00005369"/>
    </source>
</evidence>
<dbReference type="SUPFAM" id="SSF53335">
    <property type="entry name" value="S-adenosyl-L-methionine-dependent methyltransferases"/>
    <property type="match status" value="1"/>
</dbReference>
<evidence type="ECO:0000256" key="8">
    <source>
        <dbReference type="RuleBase" id="RU003802"/>
    </source>
</evidence>
<dbReference type="InterPro" id="IPR029063">
    <property type="entry name" value="SAM-dependent_MTases_sf"/>
</dbReference>
<evidence type="ECO:0000313" key="10">
    <source>
        <dbReference type="Proteomes" id="UP001187531"/>
    </source>
</evidence>
<accession>A0AA88LDZ9</accession>
<dbReference type="EC" id="2.1.1.77" evidence="8"/>